<dbReference type="InterPro" id="IPR001238">
    <property type="entry name" value="DNA-binding_RecF"/>
</dbReference>
<name>A0A2W7TR69_9BACT</name>
<evidence type="ECO:0000313" key="12">
    <source>
        <dbReference type="EMBL" id="PZX65602.1"/>
    </source>
</evidence>
<dbReference type="PANTHER" id="PTHR32182">
    <property type="entry name" value="DNA REPLICATION AND REPAIR PROTEIN RECF"/>
    <property type="match status" value="1"/>
</dbReference>
<keyword evidence="8 9" id="KW-0238">DNA-binding</keyword>
<keyword evidence="5 9" id="KW-0235">DNA replication</keyword>
<feature type="domain" description="RecF/RecN/SMC N-terminal" evidence="11">
    <location>
        <begin position="3"/>
        <end position="347"/>
    </location>
</feature>
<evidence type="ECO:0000256" key="7">
    <source>
        <dbReference type="ARBA" id="ARBA00022840"/>
    </source>
</evidence>
<keyword evidence="13" id="KW-1185">Reference proteome</keyword>
<keyword evidence="4 9" id="KW-0963">Cytoplasm</keyword>
<dbReference type="HAMAP" id="MF_00365">
    <property type="entry name" value="RecF"/>
    <property type="match status" value="1"/>
</dbReference>
<dbReference type="GO" id="GO:0006302">
    <property type="term" value="P:double-strand break repair"/>
    <property type="evidence" value="ECO:0007669"/>
    <property type="project" value="TreeGrafter"/>
</dbReference>
<accession>A0A2W7TR69</accession>
<evidence type="ECO:0000256" key="3">
    <source>
        <dbReference type="ARBA" id="ARBA00020170"/>
    </source>
</evidence>
<comment type="caution">
    <text evidence="12">The sequence shown here is derived from an EMBL/GenBank/DDBJ whole genome shotgun (WGS) entry which is preliminary data.</text>
</comment>
<reference evidence="12 13" key="1">
    <citation type="submission" date="2018-06" db="EMBL/GenBank/DDBJ databases">
        <title>Genomic Encyclopedia of Archaeal and Bacterial Type Strains, Phase II (KMG-II): from individual species to whole genera.</title>
        <authorList>
            <person name="Goeker M."/>
        </authorList>
    </citation>
    <scope>NUCLEOTIDE SEQUENCE [LARGE SCALE GENOMIC DNA]</scope>
    <source>
        <strain evidence="12 13">DSM 23241</strain>
    </source>
</reference>
<keyword evidence="9 10" id="KW-0234">DNA repair</keyword>
<dbReference type="GO" id="GO:0005737">
    <property type="term" value="C:cytoplasm"/>
    <property type="evidence" value="ECO:0007669"/>
    <property type="project" value="UniProtKB-SubCell"/>
</dbReference>
<dbReference type="RefSeq" id="WP_111293085.1">
    <property type="nucleotide sequence ID" value="NZ_QKZV01000001.1"/>
</dbReference>
<evidence type="ECO:0000256" key="10">
    <source>
        <dbReference type="RuleBase" id="RU000578"/>
    </source>
</evidence>
<dbReference type="OrthoDB" id="9803889at2"/>
<dbReference type="GO" id="GO:0005524">
    <property type="term" value="F:ATP binding"/>
    <property type="evidence" value="ECO:0007669"/>
    <property type="project" value="UniProtKB-UniRule"/>
</dbReference>
<dbReference type="SUPFAM" id="SSF52540">
    <property type="entry name" value="P-loop containing nucleoside triphosphate hydrolases"/>
    <property type="match status" value="1"/>
</dbReference>
<dbReference type="Proteomes" id="UP000249720">
    <property type="component" value="Unassembled WGS sequence"/>
</dbReference>
<evidence type="ECO:0000313" key="13">
    <source>
        <dbReference type="Proteomes" id="UP000249720"/>
    </source>
</evidence>
<evidence type="ECO:0000256" key="9">
    <source>
        <dbReference type="HAMAP-Rule" id="MF_00365"/>
    </source>
</evidence>
<evidence type="ECO:0000256" key="6">
    <source>
        <dbReference type="ARBA" id="ARBA00022741"/>
    </source>
</evidence>
<sequence length="360" mass="42304">MLYLNKISLFQFKNYTHNHWQFTEPVIGICGPNGVGKTNLLDAIYFLCFTKGYFNRQDANNVQQGKQGMRIEGSFLNNTGLMEVVGILRENNKKEFLLNTEPYKKFSEHIGRIPCVMIAPDDISIITGLSEERRRFIDTIISQYNQSYLEALIQYNKLLQQRNSWLKQIAEHKVYDKDLLDAINLQLVHFGEIIYKQRQLFMQEFTPMVIQYYTEIANNNDGLKLQYESHLHDNDFESLLKSSVDKDLILQRTQMGVHKDDLTFYMHDTAFKTRASQGQRKTLLLALKLAEFSILKKEKAVAPILLLDDIFEKLDEQRMEKLFYKVCVSEQCQVFITDTHYNRLNEYLSKMRISFQIINL</sequence>
<evidence type="ECO:0000259" key="11">
    <source>
        <dbReference type="Pfam" id="PF02463"/>
    </source>
</evidence>
<dbReference type="GO" id="GO:0006260">
    <property type="term" value="P:DNA replication"/>
    <property type="evidence" value="ECO:0007669"/>
    <property type="project" value="UniProtKB-UniRule"/>
</dbReference>
<organism evidence="12 13">
    <name type="scientific">Hydrotalea sandarakina</name>
    <dbReference type="NCBI Taxonomy" id="1004304"/>
    <lineage>
        <taxon>Bacteria</taxon>
        <taxon>Pseudomonadati</taxon>
        <taxon>Bacteroidota</taxon>
        <taxon>Chitinophagia</taxon>
        <taxon>Chitinophagales</taxon>
        <taxon>Chitinophagaceae</taxon>
        <taxon>Hydrotalea</taxon>
    </lineage>
</organism>
<protein>
    <recommendedName>
        <fullName evidence="3 9">DNA replication and repair protein RecF</fullName>
    </recommendedName>
</protein>
<keyword evidence="9 10" id="KW-0742">SOS response</keyword>
<feature type="binding site" evidence="9">
    <location>
        <begin position="31"/>
        <end position="38"/>
    </location>
    <ligand>
        <name>ATP</name>
        <dbReference type="ChEBI" id="CHEBI:30616"/>
    </ligand>
</feature>
<proteinExistence type="inferred from homology"/>
<dbReference type="InterPro" id="IPR003395">
    <property type="entry name" value="RecF/RecN/SMC_N"/>
</dbReference>
<dbReference type="Gene3D" id="3.40.50.300">
    <property type="entry name" value="P-loop containing nucleotide triphosphate hydrolases"/>
    <property type="match status" value="1"/>
</dbReference>
<dbReference type="Gene3D" id="1.20.1050.90">
    <property type="entry name" value="RecF/RecN/SMC, N-terminal domain"/>
    <property type="match status" value="1"/>
</dbReference>
<dbReference type="Pfam" id="PF02463">
    <property type="entry name" value="SMC_N"/>
    <property type="match status" value="1"/>
</dbReference>
<comment type="function">
    <text evidence="9 10">The RecF protein is involved in DNA metabolism; it is required for DNA replication and normal SOS inducibility. RecF binds preferentially to single-stranded, linear DNA. It also seems to bind ATP.</text>
</comment>
<dbReference type="EMBL" id="QKZV01000001">
    <property type="protein sequence ID" value="PZX65602.1"/>
    <property type="molecule type" value="Genomic_DNA"/>
</dbReference>
<comment type="subcellular location">
    <subcellularLocation>
        <location evidence="1 9 10">Cytoplasm</location>
    </subcellularLocation>
</comment>
<dbReference type="GO" id="GO:0009432">
    <property type="term" value="P:SOS response"/>
    <property type="evidence" value="ECO:0007669"/>
    <property type="project" value="UniProtKB-UniRule"/>
</dbReference>
<dbReference type="PROSITE" id="PS00618">
    <property type="entry name" value="RECF_2"/>
    <property type="match status" value="1"/>
</dbReference>
<evidence type="ECO:0000256" key="1">
    <source>
        <dbReference type="ARBA" id="ARBA00004496"/>
    </source>
</evidence>
<comment type="similarity">
    <text evidence="2 9 10">Belongs to the RecF family.</text>
</comment>
<dbReference type="InterPro" id="IPR042174">
    <property type="entry name" value="RecF_2"/>
</dbReference>
<dbReference type="GO" id="GO:0003697">
    <property type="term" value="F:single-stranded DNA binding"/>
    <property type="evidence" value="ECO:0007669"/>
    <property type="project" value="UniProtKB-UniRule"/>
</dbReference>
<evidence type="ECO:0000256" key="4">
    <source>
        <dbReference type="ARBA" id="ARBA00022490"/>
    </source>
</evidence>
<dbReference type="InterPro" id="IPR027417">
    <property type="entry name" value="P-loop_NTPase"/>
</dbReference>
<dbReference type="NCBIfam" id="TIGR00611">
    <property type="entry name" value="recf"/>
    <property type="match status" value="1"/>
</dbReference>
<evidence type="ECO:0000256" key="2">
    <source>
        <dbReference type="ARBA" id="ARBA00008016"/>
    </source>
</evidence>
<keyword evidence="9 10" id="KW-0227">DNA damage</keyword>
<evidence type="ECO:0000256" key="8">
    <source>
        <dbReference type="ARBA" id="ARBA00023125"/>
    </source>
</evidence>
<dbReference type="GO" id="GO:0000731">
    <property type="term" value="P:DNA synthesis involved in DNA repair"/>
    <property type="evidence" value="ECO:0007669"/>
    <property type="project" value="TreeGrafter"/>
</dbReference>
<keyword evidence="7 9" id="KW-0067">ATP-binding</keyword>
<keyword evidence="6 9" id="KW-0547">Nucleotide-binding</keyword>
<dbReference type="AlphaFoldDB" id="A0A2W7TR69"/>
<evidence type="ECO:0000256" key="5">
    <source>
        <dbReference type="ARBA" id="ARBA00022705"/>
    </source>
</evidence>
<dbReference type="InterPro" id="IPR018078">
    <property type="entry name" value="DNA-binding_RecF_CS"/>
</dbReference>
<dbReference type="PANTHER" id="PTHR32182:SF0">
    <property type="entry name" value="DNA REPLICATION AND REPAIR PROTEIN RECF"/>
    <property type="match status" value="1"/>
</dbReference>
<gene>
    <name evidence="9" type="primary">recF</name>
    <name evidence="12" type="ORF">LX80_00090</name>
</gene>